<dbReference type="GO" id="GO:0005737">
    <property type="term" value="C:cytoplasm"/>
    <property type="evidence" value="ECO:0007669"/>
    <property type="project" value="UniProtKB-SubCell"/>
</dbReference>
<feature type="region of interest" description="Disordered" evidence="19">
    <location>
        <begin position="1"/>
        <end position="69"/>
    </location>
</feature>
<feature type="region of interest" description="Disordered" evidence="19">
    <location>
        <begin position="514"/>
        <end position="617"/>
    </location>
</feature>
<comment type="catalytic activity">
    <reaction evidence="13">
        <text>1D-myo-inositol 1,3,4,5-tetrakisphosphate + H2O = 1D-myo-inositol 1,3,4-trisphosphate + phosphate</text>
        <dbReference type="Rhea" id="RHEA:11392"/>
        <dbReference type="ChEBI" id="CHEBI:15377"/>
        <dbReference type="ChEBI" id="CHEBI:43474"/>
        <dbReference type="ChEBI" id="CHEBI:57895"/>
        <dbReference type="ChEBI" id="CHEBI:58414"/>
        <dbReference type="EC" id="3.1.3.56"/>
    </reaction>
    <physiologicalReaction direction="left-to-right" evidence="13">
        <dbReference type="Rhea" id="RHEA:11393"/>
    </physiologicalReaction>
</comment>
<dbReference type="Proteomes" id="UP000694397">
    <property type="component" value="Chromosome 6"/>
</dbReference>
<evidence type="ECO:0000256" key="6">
    <source>
        <dbReference type="ARBA" id="ARBA00022490"/>
    </source>
</evidence>
<dbReference type="Pfam" id="PF17751">
    <property type="entry name" value="SKICH"/>
    <property type="match status" value="1"/>
</dbReference>
<reference evidence="21" key="3">
    <citation type="submission" date="2025-09" db="UniProtKB">
        <authorList>
            <consortium name="Ensembl"/>
        </authorList>
    </citation>
    <scope>IDENTIFICATION</scope>
</reference>
<keyword evidence="5" id="KW-0488">Methylation</keyword>
<comment type="catalytic activity">
    <reaction evidence="11">
        <text>a 1,2-diacyl-sn-glycero-3-phospho-(1D-myo-inositol-4,5-bisphosphate) + H2O = a 1,2-diacyl-sn-glycero-3-phospho-(1D-myo-inositol 4-phosphate) + phosphate</text>
        <dbReference type="Rhea" id="RHEA:22764"/>
        <dbReference type="ChEBI" id="CHEBI:15377"/>
        <dbReference type="ChEBI" id="CHEBI:43474"/>
        <dbReference type="ChEBI" id="CHEBI:58178"/>
        <dbReference type="ChEBI" id="CHEBI:58456"/>
        <dbReference type="EC" id="3.1.3.36"/>
    </reaction>
    <physiologicalReaction direction="left-to-right" evidence="11">
        <dbReference type="Rhea" id="RHEA:22765"/>
    </physiologicalReaction>
</comment>
<evidence type="ECO:0000256" key="4">
    <source>
        <dbReference type="ARBA" id="ARBA00013044"/>
    </source>
</evidence>
<evidence type="ECO:0000256" key="12">
    <source>
        <dbReference type="ARBA" id="ARBA00051894"/>
    </source>
</evidence>
<dbReference type="GO" id="GO:0001726">
    <property type="term" value="C:ruffle"/>
    <property type="evidence" value="ECO:0007669"/>
    <property type="project" value="TreeGrafter"/>
</dbReference>
<organism evidence="21 22">
    <name type="scientific">Scleropages formosus</name>
    <name type="common">Asian bonytongue</name>
    <name type="synonym">Osteoglossum formosum</name>
    <dbReference type="NCBI Taxonomy" id="113540"/>
    <lineage>
        <taxon>Eukaryota</taxon>
        <taxon>Metazoa</taxon>
        <taxon>Chordata</taxon>
        <taxon>Craniata</taxon>
        <taxon>Vertebrata</taxon>
        <taxon>Euteleostomi</taxon>
        <taxon>Actinopterygii</taxon>
        <taxon>Neopterygii</taxon>
        <taxon>Teleostei</taxon>
        <taxon>Osteoglossocephala</taxon>
        <taxon>Osteoglossomorpha</taxon>
        <taxon>Osteoglossiformes</taxon>
        <taxon>Osteoglossidae</taxon>
        <taxon>Scleropages</taxon>
    </lineage>
</organism>
<keyword evidence="8" id="KW-0677">Repeat</keyword>
<protein>
    <recommendedName>
        <fullName evidence="15">Phosphatidylinositol 4,5-bisphosphate 5-phosphatase A</fullName>
        <ecNumber evidence="4">3.1.3.36</ecNumber>
        <ecNumber evidence="3">3.1.3.56</ecNumber>
    </recommendedName>
    <alternativeName>
        <fullName evidence="16">Inositol polyphosphate 5-phosphatase J</fullName>
    </alternativeName>
    <alternativeName>
        <fullName evidence="18">Phosphatidylinositol 1,3,4,5-tetrakisphosphate 5-phosphatase</fullName>
    </alternativeName>
    <alternativeName>
        <fullName evidence="17">Phosphatidylinositol 1,4,5-trisphosphate 5-phosphatase</fullName>
    </alternativeName>
</protein>
<dbReference type="AlphaFoldDB" id="A0A8C9SPR5"/>
<reference evidence="21" key="2">
    <citation type="submission" date="2025-08" db="UniProtKB">
        <authorList>
            <consortium name="Ensembl"/>
        </authorList>
    </citation>
    <scope>IDENTIFICATION</scope>
</reference>
<evidence type="ECO:0000256" key="8">
    <source>
        <dbReference type="ARBA" id="ARBA00022737"/>
    </source>
</evidence>
<evidence type="ECO:0000256" key="3">
    <source>
        <dbReference type="ARBA" id="ARBA00012997"/>
    </source>
</evidence>
<evidence type="ECO:0000256" key="5">
    <source>
        <dbReference type="ARBA" id="ARBA00022481"/>
    </source>
</evidence>
<comment type="subcellular location">
    <subcellularLocation>
        <location evidence="1">Cytoplasm</location>
    </subcellularLocation>
</comment>
<dbReference type="SUPFAM" id="SSF56219">
    <property type="entry name" value="DNase I-like"/>
    <property type="match status" value="1"/>
</dbReference>
<evidence type="ECO:0000256" key="15">
    <source>
        <dbReference type="ARBA" id="ARBA00067189"/>
    </source>
</evidence>
<dbReference type="Gene3D" id="2.60.40.2840">
    <property type="match status" value="1"/>
</dbReference>
<evidence type="ECO:0000256" key="18">
    <source>
        <dbReference type="ARBA" id="ARBA00080358"/>
    </source>
</evidence>
<evidence type="ECO:0000256" key="17">
    <source>
        <dbReference type="ARBA" id="ARBA00080251"/>
    </source>
</evidence>
<dbReference type="InterPro" id="IPR000300">
    <property type="entry name" value="IPPc"/>
</dbReference>
<dbReference type="SMART" id="SM00128">
    <property type="entry name" value="IPPc"/>
    <property type="match status" value="1"/>
</dbReference>
<dbReference type="InterPro" id="IPR036691">
    <property type="entry name" value="Endo/exonu/phosph_ase_sf"/>
</dbReference>
<dbReference type="GO" id="GO:0005886">
    <property type="term" value="C:plasma membrane"/>
    <property type="evidence" value="ECO:0007669"/>
    <property type="project" value="TreeGrafter"/>
</dbReference>
<evidence type="ECO:0000256" key="19">
    <source>
        <dbReference type="SAM" id="MobiDB-lite"/>
    </source>
</evidence>
<dbReference type="GO" id="GO:0004445">
    <property type="term" value="F:inositol-polyphosphate 5-phosphatase activity"/>
    <property type="evidence" value="ECO:0007669"/>
    <property type="project" value="UniProtKB-EC"/>
</dbReference>
<dbReference type="GO" id="GO:0046856">
    <property type="term" value="P:phosphatidylinositol dephosphorylation"/>
    <property type="evidence" value="ECO:0007669"/>
    <property type="project" value="InterPro"/>
</dbReference>
<dbReference type="Gene3D" id="3.60.10.10">
    <property type="entry name" value="Endonuclease/exonuclease/phosphatase"/>
    <property type="match status" value="1"/>
</dbReference>
<dbReference type="FunFam" id="3.60.10.10:FF:000013">
    <property type="entry name" value="Phosphatidylinositol 4,5-bisphosphate 5-phosphatase A"/>
    <property type="match status" value="1"/>
</dbReference>
<dbReference type="Pfam" id="PF22669">
    <property type="entry name" value="Exo_endo_phos2"/>
    <property type="match status" value="1"/>
</dbReference>
<name>A0A8C9SPR5_SCLFO</name>
<comment type="function">
    <text evidence="14">Inositol 5-phosphatase, which converts inositol 1,4,5-trisphosphate to inositol 1,4-bisphosphate. Also converts phosphatidylinositol 4,5-bisphosphate to phosphatidylinositol 4-phosphate and inositol 1,3,4,5-tetrakisphosphate to inositol 1,3,4-trisphosphate in vitro. May be involved in modulation of the function of inositol and phosphatidylinositol polyphosphate-binding proteins that are present at membranes ruffles.</text>
</comment>
<evidence type="ECO:0000256" key="16">
    <source>
        <dbReference type="ARBA" id="ARBA00075782"/>
    </source>
</evidence>
<evidence type="ECO:0000256" key="14">
    <source>
        <dbReference type="ARBA" id="ARBA00059259"/>
    </source>
</evidence>
<dbReference type="InterPro" id="IPR041611">
    <property type="entry name" value="SKICH"/>
</dbReference>
<dbReference type="FunFam" id="2.60.40.2840:FF:000003">
    <property type="entry name" value="Phosphatidylinositol 4,5-bisphosphate 5-phosphatase A"/>
    <property type="match status" value="1"/>
</dbReference>
<keyword evidence="9" id="KW-0378">Hydrolase</keyword>
<dbReference type="PANTHER" id="PTHR11200">
    <property type="entry name" value="INOSITOL 5-PHOSPHATASE"/>
    <property type="match status" value="1"/>
</dbReference>
<dbReference type="EC" id="3.1.3.36" evidence="4"/>
<proteinExistence type="inferred from homology"/>
<evidence type="ECO:0000256" key="13">
    <source>
        <dbReference type="ARBA" id="ARBA00052071"/>
    </source>
</evidence>
<evidence type="ECO:0000256" key="1">
    <source>
        <dbReference type="ARBA" id="ARBA00004496"/>
    </source>
</evidence>
<evidence type="ECO:0000256" key="7">
    <source>
        <dbReference type="ARBA" id="ARBA00022553"/>
    </source>
</evidence>
<dbReference type="GO" id="GO:0004439">
    <property type="term" value="F:phosphatidylinositol-4,5-bisphosphate 5-phosphatase activity"/>
    <property type="evidence" value="ECO:0007669"/>
    <property type="project" value="UniProtKB-EC"/>
</dbReference>
<evidence type="ECO:0000313" key="21">
    <source>
        <dbReference type="Ensembl" id="ENSSFOP00015036157.2"/>
    </source>
</evidence>
<feature type="compositionally biased region" description="Polar residues" evidence="19">
    <location>
        <begin position="34"/>
        <end position="47"/>
    </location>
</feature>
<keyword evidence="10" id="KW-0729">SH3-binding</keyword>
<feature type="compositionally biased region" description="Low complexity" evidence="19">
    <location>
        <begin position="577"/>
        <end position="586"/>
    </location>
</feature>
<feature type="compositionally biased region" description="Low complexity" evidence="19">
    <location>
        <begin position="534"/>
        <end position="545"/>
    </location>
</feature>
<comment type="catalytic activity">
    <reaction evidence="12">
        <text>1D-myo-inositol 1,4,5-trisphosphate + H2O = 1D-myo-inositol 1,4-bisphosphate + phosphate</text>
        <dbReference type="Rhea" id="RHEA:19797"/>
        <dbReference type="ChEBI" id="CHEBI:15377"/>
        <dbReference type="ChEBI" id="CHEBI:43474"/>
        <dbReference type="ChEBI" id="CHEBI:58282"/>
        <dbReference type="ChEBI" id="CHEBI:203600"/>
        <dbReference type="EC" id="3.1.3.56"/>
    </reaction>
    <physiologicalReaction direction="left-to-right" evidence="12">
        <dbReference type="Rhea" id="RHEA:19798"/>
    </physiologicalReaction>
</comment>
<feature type="region of interest" description="Disordered" evidence="19">
    <location>
        <begin position="636"/>
        <end position="662"/>
    </location>
</feature>
<keyword evidence="7" id="KW-0597">Phosphoprotein</keyword>
<dbReference type="GeneTree" id="ENSGT00940000156855"/>
<dbReference type="EC" id="3.1.3.56" evidence="3"/>
<dbReference type="CDD" id="cd09094">
    <property type="entry name" value="INPP5c_INPP5J-like"/>
    <property type="match status" value="1"/>
</dbReference>
<dbReference type="GO" id="GO:0034485">
    <property type="term" value="F:phosphatidylinositol-3,4,5-trisphosphate 5-phosphatase activity"/>
    <property type="evidence" value="ECO:0007669"/>
    <property type="project" value="TreeGrafter"/>
</dbReference>
<evidence type="ECO:0000256" key="2">
    <source>
        <dbReference type="ARBA" id="ARBA00005910"/>
    </source>
</evidence>
<evidence type="ECO:0000256" key="10">
    <source>
        <dbReference type="ARBA" id="ARBA00023036"/>
    </source>
</evidence>
<sequence>MPSSLLAPGHKGLENSTSRSPAPIKVGPACGPVSTLSPTIPSATLSPQPREIQPSCGSAEVRPQNSASDKKVEDFRVHIVTWNVGSAVPPDGITSLLELNSADGNADMYIIGLQEMNSMINKRLKDVLFTDQWTELYMDTLSPRGYVLVTSERMQGVLLLVFSRYSHLPFLREIHTESTRTGLGGYWGNKGGVSARMTVFGHSVCFLNCHLPAHMQNLGQRVEDFESILQQQQFQCGGGMGVLDHDLVFWFGDLNFRIEDYDTHVVKSAIESNRLSMLWEKDQLNMAKQSEPTLRGFEEGPLIFPPTYKFDVGTHTYDTSAKKRKPAWTDRILWRLRATCSPGPTHLPTVRRGLTSWLSHGLRVTQHTYRSHMGYTISDHKPVSATFTLQFPFKVDIPLVTLSVDKEWSKVSDASVSFQVVSSFARNSWDWIGLYKVGFRHAKDYVAYVWARLEESDHLAEEHQVIFAEEDLPKGCGEYILGYFSNSMNTIVGLTEPFQVMVVAVQLPSCSPLVSRSGSSSSSSEDDSTLGLLPSQSRSPSPASSKQHRPSRSRSPALPTLQGLSLRPRPRSREAIPRSPSPCASASRKERLISPDSPMSGQTRSRTPGTPGTPGIEVSTPEALIAAIIGDHIPLQGSLYGAKPVGEPRDKSPSGALCGPTF</sequence>
<comment type="similarity">
    <text evidence="2">Belongs to the inositol 1,4,5-trisphosphate 5-phosphatase type II family.</text>
</comment>
<gene>
    <name evidence="21" type="primary">INPP5J</name>
    <name evidence="21" type="synonym">LOC108930655</name>
</gene>
<dbReference type="Ensembl" id="ENSSFOT00015036549.2">
    <property type="protein sequence ID" value="ENSSFOP00015036157.2"/>
    <property type="gene ID" value="ENSSFOG00015023011.2"/>
</dbReference>
<dbReference type="InterPro" id="IPR046985">
    <property type="entry name" value="IP5"/>
</dbReference>
<feature type="compositionally biased region" description="Polar residues" evidence="19">
    <location>
        <begin position="597"/>
        <end position="606"/>
    </location>
</feature>
<feature type="compositionally biased region" description="Low complexity" evidence="19">
    <location>
        <begin position="514"/>
        <end position="523"/>
    </location>
</feature>
<evidence type="ECO:0000256" key="11">
    <source>
        <dbReference type="ARBA" id="ARBA00050516"/>
    </source>
</evidence>
<dbReference type="GO" id="GO:0017124">
    <property type="term" value="F:SH3 domain binding"/>
    <property type="evidence" value="ECO:0007669"/>
    <property type="project" value="UniProtKB-KW"/>
</dbReference>
<dbReference type="PANTHER" id="PTHR11200:SF298">
    <property type="entry name" value="INOSITOL POLYPHOSPHATE 5-PHOSPHATASE K ISOFORM X1"/>
    <property type="match status" value="1"/>
</dbReference>
<evidence type="ECO:0000256" key="9">
    <source>
        <dbReference type="ARBA" id="ARBA00022801"/>
    </source>
</evidence>
<evidence type="ECO:0000259" key="20">
    <source>
        <dbReference type="SMART" id="SM00128"/>
    </source>
</evidence>
<keyword evidence="22" id="KW-1185">Reference proteome</keyword>
<reference evidence="21 22" key="1">
    <citation type="submission" date="2019-04" db="EMBL/GenBank/DDBJ databases">
        <authorList>
            <consortium name="Wellcome Sanger Institute Data Sharing"/>
        </authorList>
    </citation>
    <scope>NUCLEOTIDE SEQUENCE [LARGE SCALE GENOMIC DNA]</scope>
</reference>
<evidence type="ECO:0000313" key="22">
    <source>
        <dbReference type="Proteomes" id="UP000694397"/>
    </source>
</evidence>
<feature type="domain" description="Inositol polyphosphate-related phosphatase" evidence="20">
    <location>
        <begin position="73"/>
        <end position="396"/>
    </location>
</feature>
<keyword evidence="6" id="KW-0963">Cytoplasm</keyword>
<accession>A0A8C9SPR5</accession>